<dbReference type="RefSeq" id="WP_119512706.1">
    <property type="nucleotide sequence ID" value="NZ_QXFK01000015.1"/>
</dbReference>
<dbReference type="AlphaFoldDB" id="A0A418NI38"/>
<dbReference type="Gene3D" id="3.10.540.10">
    <property type="entry name" value="duf1285 like domain"/>
    <property type="match status" value="1"/>
</dbReference>
<gene>
    <name evidence="3" type="ORF">D2V04_07550</name>
</gene>
<dbReference type="Pfam" id="PF06938">
    <property type="entry name" value="DUF1285_N"/>
    <property type="match status" value="1"/>
</dbReference>
<proteinExistence type="predicted"/>
<dbReference type="OrthoDB" id="3078366at2"/>
<dbReference type="EMBL" id="QXFK01000015">
    <property type="protein sequence ID" value="RIV78650.1"/>
    <property type="molecule type" value="Genomic_DNA"/>
</dbReference>
<dbReference type="Pfam" id="PF21028">
    <property type="entry name" value="DUF1285_C"/>
    <property type="match status" value="1"/>
</dbReference>
<dbReference type="InterPro" id="IPR048341">
    <property type="entry name" value="DUF1285_N"/>
</dbReference>
<dbReference type="InterPro" id="IPR010707">
    <property type="entry name" value="DUF1285"/>
</dbReference>
<organism evidence="3 4">
    <name type="scientific">Pelagerythrobacter aerophilus</name>
    <dbReference type="NCBI Taxonomy" id="2306995"/>
    <lineage>
        <taxon>Bacteria</taxon>
        <taxon>Pseudomonadati</taxon>
        <taxon>Pseudomonadota</taxon>
        <taxon>Alphaproteobacteria</taxon>
        <taxon>Sphingomonadales</taxon>
        <taxon>Erythrobacteraceae</taxon>
        <taxon>Pelagerythrobacter</taxon>
    </lineage>
</organism>
<evidence type="ECO:0000313" key="4">
    <source>
        <dbReference type="Proteomes" id="UP000285092"/>
    </source>
</evidence>
<feature type="domain" description="DUF1285" evidence="2">
    <location>
        <begin position="95"/>
        <end position="179"/>
    </location>
</feature>
<protein>
    <submittedName>
        <fullName evidence="3">DUF1285 domain-containing protein</fullName>
    </submittedName>
</protein>
<comment type="caution">
    <text evidence="3">The sequence shown here is derived from an EMBL/GenBank/DDBJ whole genome shotgun (WGS) entry which is preliminary data.</text>
</comment>
<evidence type="ECO:0000259" key="2">
    <source>
        <dbReference type="Pfam" id="PF21028"/>
    </source>
</evidence>
<dbReference type="InterPro" id="IPR023361">
    <property type="entry name" value="DUF1285_beta_roll_sf"/>
</dbReference>
<name>A0A418NI38_9SPHN</name>
<reference evidence="3 4" key="1">
    <citation type="submission" date="2018-08" db="EMBL/GenBank/DDBJ databases">
        <title>Altererythrobacter sp.Ery1 and Ery12, the genome sequencing of novel strains in genus Alterythrobacter.</title>
        <authorList>
            <person name="Cheng H."/>
            <person name="Wu Y.-H."/>
            <person name="Fang C."/>
            <person name="Xu X.-W."/>
        </authorList>
    </citation>
    <scope>NUCLEOTIDE SEQUENCE [LARGE SCALE GENOMIC DNA]</scope>
    <source>
        <strain evidence="3 4">Ery1</strain>
    </source>
</reference>
<evidence type="ECO:0000313" key="3">
    <source>
        <dbReference type="EMBL" id="RIV78650.1"/>
    </source>
</evidence>
<dbReference type="PIRSF" id="PIRSF029557">
    <property type="entry name" value="UCP029557"/>
    <property type="match status" value="1"/>
</dbReference>
<keyword evidence="4" id="KW-1185">Reference proteome</keyword>
<dbReference type="Proteomes" id="UP000285092">
    <property type="component" value="Unassembled WGS sequence"/>
</dbReference>
<sequence length="182" mass="20006">MPYQPPPELAGLTLDEIAEQVASRKLPPVEEWRPERTGDSQMRIAADGTWYHDDTPITRPAMVRAFSGLLTRDEDGAHWLVTPFEKLSVDVEDAAFIATDVVRRGDDLAFRLNTDELIVAGADNPLQVIGEIETPAVYLAVRRGCEARLNRSTWQQLAEIALAEGDGHTVASGGETFALLPQ</sequence>
<dbReference type="InterPro" id="IPR048342">
    <property type="entry name" value="DUF1285_C"/>
</dbReference>
<feature type="domain" description="DUF1285" evidence="1">
    <location>
        <begin position="27"/>
        <end position="94"/>
    </location>
</feature>
<evidence type="ECO:0000259" key="1">
    <source>
        <dbReference type="Pfam" id="PF06938"/>
    </source>
</evidence>
<dbReference type="Gene3D" id="2.30.270.10">
    <property type="entry name" value="duf1285 protein"/>
    <property type="match status" value="1"/>
</dbReference>
<accession>A0A418NI38</accession>